<organism evidence="1 2">
    <name type="scientific">Phlebia brevispora</name>
    <dbReference type="NCBI Taxonomy" id="194682"/>
    <lineage>
        <taxon>Eukaryota</taxon>
        <taxon>Fungi</taxon>
        <taxon>Dikarya</taxon>
        <taxon>Basidiomycota</taxon>
        <taxon>Agaricomycotina</taxon>
        <taxon>Agaricomycetes</taxon>
        <taxon>Polyporales</taxon>
        <taxon>Meruliaceae</taxon>
        <taxon>Phlebia</taxon>
    </lineage>
</organism>
<sequence length="575" mass="63184">MHETHLAAKKKLNDAIQAARVEVWEIAKHLFQEFKVHDIRYFYNLIMQSAKKSSTERELNWWNAFLHMKNKEQGAAAQGSSKKAHELSSELCTVWAEMSKEEQIEITKDVMKELQKQRDMKKYAVQNMPIAAYHDVKSTLQCIEDEITGLYARMSMEFIVLGVRMNEDHYNQLWAFMTSDCVEEYFLHSTSKNISQFVSGLECFCLSGMKELVKTSHEELLELKAKVAAVILEKLQETARPDVINKMVHKDFDEHITRKYGIIIENWPLRMFCAPRFISSRPELTVLINVWQNNDMQFHRMSDEEFDDWQKVYFEVQKTGTTAATSSSGTQQTSGTAPNTTAQSSTGSLPTTPNPDQDAGTTPDALPFVSPGTIGLPFTDLTAGSSSSTVLFTVTMNVLVQKKPGKERSDKGVKRGENARSRCEGGQRGIVECAAEGSSASEADPNANVSSGRNGDSGAIISSAGEHGPHAGVGVAEVTGKDSGTTDQMEIRPASVGRGGSVDGQNDGDGGTASKDAEELSDHGTVEFVRDVSHGPADRHNIATTQGDGEETNEVILEEAVDKEEVGDARSGQSG</sequence>
<keyword evidence="2" id="KW-1185">Reference proteome</keyword>
<reference evidence="1" key="1">
    <citation type="submission" date="2022-07" db="EMBL/GenBank/DDBJ databases">
        <title>Genome Sequence of Phlebia brevispora.</title>
        <authorList>
            <person name="Buettner E."/>
        </authorList>
    </citation>
    <scope>NUCLEOTIDE SEQUENCE</scope>
    <source>
        <strain evidence="1">MPL23</strain>
    </source>
</reference>
<dbReference type="EMBL" id="JANHOG010000795">
    <property type="protein sequence ID" value="KAJ3551487.1"/>
    <property type="molecule type" value="Genomic_DNA"/>
</dbReference>
<evidence type="ECO:0000313" key="2">
    <source>
        <dbReference type="Proteomes" id="UP001148662"/>
    </source>
</evidence>
<name>A0ACC1T291_9APHY</name>
<dbReference type="Proteomes" id="UP001148662">
    <property type="component" value="Unassembled WGS sequence"/>
</dbReference>
<gene>
    <name evidence="1" type="ORF">NM688_g4676</name>
</gene>
<comment type="caution">
    <text evidence="1">The sequence shown here is derived from an EMBL/GenBank/DDBJ whole genome shotgun (WGS) entry which is preliminary data.</text>
</comment>
<proteinExistence type="predicted"/>
<protein>
    <submittedName>
        <fullName evidence="1">Uncharacterized protein</fullName>
    </submittedName>
</protein>
<accession>A0ACC1T291</accession>
<evidence type="ECO:0000313" key="1">
    <source>
        <dbReference type="EMBL" id="KAJ3551487.1"/>
    </source>
</evidence>